<evidence type="ECO:0000256" key="9">
    <source>
        <dbReference type="SAM" id="Phobius"/>
    </source>
</evidence>
<dbReference type="PANTHER" id="PTHR32261:SF4">
    <property type="entry name" value="CALCIUM HOMEOSTASIS MODULATOR PROTEIN 6"/>
    <property type="match status" value="1"/>
</dbReference>
<protein>
    <submittedName>
        <fullName evidence="10">CAHM6 protein</fullName>
    </submittedName>
</protein>
<sequence>MDGLQKVVDFFMRHQTILGCSIVSLLTVASEQIFSSVVFRCPCNSKNMLYGASFLLAPAFVLFLLGFMVNPRTWQLLTGMCSLEKHLEYSPWESCARFCQLWVPMTAKALVAPLTWIAVALLGANFYECAASGSSVMVSFYCKDNRTDCQNQLLKVPCDEELAAKISRERLSLHAQSQLIGWFLIASIMTGVLISICVRRCCSPVNYLQLRFYEIYSKKEHELFEIKAKEHATKLAERNTNCFFESTDPPRFCTPNKEDWLKISGLNTINSQKQYYSKLHEYMETKRSNSPKFNEEGQ</sequence>
<feature type="transmembrane region" description="Helical" evidence="9">
    <location>
        <begin position="107"/>
        <end position="127"/>
    </location>
</feature>
<dbReference type="AlphaFoldDB" id="A0A7L3QBQ5"/>
<feature type="transmembrane region" description="Helical" evidence="9">
    <location>
        <begin position="50"/>
        <end position="70"/>
    </location>
</feature>
<evidence type="ECO:0000256" key="1">
    <source>
        <dbReference type="ARBA" id="ARBA00004141"/>
    </source>
</evidence>
<dbReference type="GO" id="GO:1904669">
    <property type="term" value="P:ATP export"/>
    <property type="evidence" value="ECO:0007669"/>
    <property type="project" value="UniProtKB-ARBA"/>
</dbReference>
<feature type="non-terminal residue" evidence="10">
    <location>
        <position position="1"/>
    </location>
</feature>
<keyword evidence="11" id="KW-1185">Reference proteome</keyword>
<evidence type="ECO:0000256" key="8">
    <source>
        <dbReference type="ARBA" id="ARBA00023303"/>
    </source>
</evidence>
<proteinExistence type="inferred from homology"/>
<organism evidence="10 11">
    <name type="scientific">Cettia cetti</name>
    <dbReference type="NCBI Taxonomy" id="68486"/>
    <lineage>
        <taxon>Eukaryota</taxon>
        <taxon>Metazoa</taxon>
        <taxon>Chordata</taxon>
        <taxon>Craniata</taxon>
        <taxon>Vertebrata</taxon>
        <taxon>Euteleostomi</taxon>
        <taxon>Archelosauria</taxon>
        <taxon>Archosauria</taxon>
        <taxon>Dinosauria</taxon>
        <taxon>Saurischia</taxon>
        <taxon>Theropoda</taxon>
        <taxon>Coelurosauria</taxon>
        <taxon>Aves</taxon>
        <taxon>Neognathae</taxon>
        <taxon>Neoaves</taxon>
        <taxon>Telluraves</taxon>
        <taxon>Australaves</taxon>
        <taxon>Passeriformes</taxon>
        <taxon>Sylvioidea</taxon>
        <taxon>Sylviidae</taxon>
        <taxon>Acrocephalinae</taxon>
        <taxon>Cettia</taxon>
    </lineage>
</organism>
<feature type="transmembrane region" description="Helical" evidence="9">
    <location>
        <begin position="179"/>
        <end position="198"/>
    </location>
</feature>
<keyword evidence="3" id="KW-0813">Transport</keyword>
<evidence type="ECO:0000313" key="11">
    <source>
        <dbReference type="Proteomes" id="UP000524451"/>
    </source>
</evidence>
<evidence type="ECO:0000256" key="7">
    <source>
        <dbReference type="ARBA" id="ARBA00023136"/>
    </source>
</evidence>
<accession>A0A7L3QBQ5</accession>
<keyword evidence="5 9" id="KW-1133">Transmembrane helix</keyword>
<dbReference type="Pfam" id="PF14798">
    <property type="entry name" value="Ca_hom_mod"/>
    <property type="match status" value="1"/>
</dbReference>
<dbReference type="InterPro" id="IPR029569">
    <property type="entry name" value="CALHM"/>
</dbReference>
<name>A0A7L3QBQ5_9SYLV</name>
<dbReference type="EMBL" id="VZUI01032940">
    <property type="protein sequence ID" value="NXU99190.1"/>
    <property type="molecule type" value="Genomic_DNA"/>
</dbReference>
<keyword evidence="6" id="KW-0406">Ion transport</keyword>
<reference evidence="10 11" key="1">
    <citation type="submission" date="2019-09" db="EMBL/GenBank/DDBJ databases">
        <title>Bird 10,000 Genomes (B10K) Project - Family phase.</title>
        <authorList>
            <person name="Zhang G."/>
        </authorList>
    </citation>
    <scope>NUCLEOTIDE SEQUENCE [LARGE SCALE GENOMIC DNA]</scope>
    <source>
        <strain evidence="10">OUT-0056</strain>
        <tissue evidence="10">Blood</tissue>
    </source>
</reference>
<dbReference type="GO" id="GO:0005886">
    <property type="term" value="C:plasma membrane"/>
    <property type="evidence" value="ECO:0007669"/>
    <property type="project" value="TreeGrafter"/>
</dbReference>
<dbReference type="Proteomes" id="UP000524451">
    <property type="component" value="Unassembled WGS sequence"/>
</dbReference>
<comment type="similarity">
    <text evidence="2">Belongs to the CALHM family.</text>
</comment>
<comment type="caution">
    <text evidence="10">The sequence shown here is derived from an EMBL/GenBank/DDBJ whole genome shotgun (WGS) entry which is preliminary data.</text>
</comment>
<evidence type="ECO:0000256" key="2">
    <source>
        <dbReference type="ARBA" id="ARBA00008497"/>
    </source>
</evidence>
<feature type="non-terminal residue" evidence="10">
    <location>
        <position position="298"/>
    </location>
</feature>
<evidence type="ECO:0000256" key="5">
    <source>
        <dbReference type="ARBA" id="ARBA00022989"/>
    </source>
</evidence>
<evidence type="ECO:0000256" key="6">
    <source>
        <dbReference type="ARBA" id="ARBA00023065"/>
    </source>
</evidence>
<gene>
    <name evidence="10" type="primary">Calhm6</name>
    <name evidence="10" type="ORF">CETCET_R08862</name>
</gene>
<evidence type="ECO:0000256" key="3">
    <source>
        <dbReference type="ARBA" id="ARBA00022448"/>
    </source>
</evidence>
<dbReference type="PANTHER" id="PTHR32261">
    <property type="entry name" value="CALCIUM HOMEOSTASIS MODULATOR PROTEIN"/>
    <property type="match status" value="1"/>
</dbReference>
<comment type="subcellular location">
    <subcellularLocation>
        <location evidence="1">Membrane</location>
        <topology evidence="1">Multi-pass membrane protein</topology>
    </subcellularLocation>
</comment>
<evidence type="ECO:0000313" key="10">
    <source>
        <dbReference type="EMBL" id="NXU99190.1"/>
    </source>
</evidence>
<evidence type="ECO:0000256" key="4">
    <source>
        <dbReference type="ARBA" id="ARBA00022692"/>
    </source>
</evidence>
<keyword evidence="7 9" id="KW-0472">Membrane</keyword>
<dbReference type="GO" id="GO:0005261">
    <property type="term" value="F:monoatomic cation channel activity"/>
    <property type="evidence" value="ECO:0007669"/>
    <property type="project" value="TreeGrafter"/>
</dbReference>
<keyword evidence="4 9" id="KW-0812">Transmembrane</keyword>
<keyword evidence="8" id="KW-0407">Ion channel</keyword>